<evidence type="ECO:0000313" key="11">
    <source>
        <dbReference type="Proteomes" id="UP000676246"/>
    </source>
</evidence>
<evidence type="ECO:0000256" key="6">
    <source>
        <dbReference type="ARBA" id="ARBA00022989"/>
    </source>
</evidence>
<dbReference type="RefSeq" id="WP_210851384.1">
    <property type="nucleotide sequence ID" value="NZ_JAGQDD010000001.1"/>
</dbReference>
<dbReference type="Pfam" id="PF01061">
    <property type="entry name" value="ABC2_membrane"/>
    <property type="match status" value="1"/>
</dbReference>
<feature type="transmembrane region" description="Helical" evidence="8">
    <location>
        <begin position="152"/>
        <end position="177"/>
    </location>
</feature>
<gene>
    <name evidence="10" type="ORF">KAK03_01545</name>
</gene>
<evidence type="ECO:0000313" key="10">
    <source>
        <dbReference type="EMBL" id="MBQ0929152.1"/>
    </source>
</evidence>
<reference evidence="10 11" key="1">
    <citation type="submission" date="2021-04" db="EMBL/GenBank/DDBJ databases">
        <title>The genome sequence of Ideonella sp. 3Y2.</title>
        <authorList>
            <person name="Liu Y."/>
        </authorList>
    </citation>
    <scope>NUCLEOTIDE SEQUENCE [LARGE SCALE GENOMIC DNA]</scope>
    <source>
        <strain evidence="10 11">3Y2</strain>
    </source>
</reference>
<feature type="domain" description="ABC-2 type transporter transmembrane" evidence="9">
    <location>
        <begin position="23"/>
        <end position="229"/>
    </location>
</feature>
<dbReference type="GO" id="GO:0140359">
    <property type="term" value="F:ABC-type transporter activity"/>
    <property type="evidence" value="ECO:0007669"/>
    <property type="project" value="InterPro"/>
</dbReference>
<dbReference type="Proteomes" id="UP000676246">
    <property type="component" value="Unassembled WGS sequence"/>
</dbReference>
<feature type="transmembrane region" description="Helical" evidence="8">
    <location>
        <begin position="183"/>
        <end position="202"/>
    </location>
</feature>
<dbReference type="PRINTS" id="PR00164">
    <property type="entry name" value="ABC2TRNSPORT"/>
</dbReference>
<keyword evidence="5 8" id="KW-0812">Transmembrane</keyword>
<dbReference type="GO" id="GO:0015920">
    <property type="term" value="P:lipopolysaccharide transport"/>
    <property type="evidence" value="ECO:0007669"/>
    <property type="project" value="TreeGrafter"/>
</dbReference>
<comment type="caution">
    <text evidence="10">The sequence shown here is derived from an EMBL/GenBank/DDBJ whole genome shotgun (WGS) entry which is preliminary data.</text>
</comment>
<evidence type="ECO:0000256" key="4">
    <source>
        <dbReference type="ARBA" id="ARBA00022475"/>
    </source>
</evidence>
<dbReference type="AlphaFoldDB" id="A0A940Y3N7"/>
<evidence type="ECO:0000259" key="9">
    <source>
        <dbReference type="Pfam" id="PF01061"/>
    </source>
</evidence>
<comment type="similarity">
    <text evidence="2">Belongs to the ABC-2 integral membrane protein family.</text>
</comment>
<feature type="transmembrane region" description="Helical" evidence="8">
    <location>
        <begin position="71"/>
        <end position="88"/>
    </location>
</feature>
<evidence type="ECO:0000256" key="2">
    <source>
        <dbReference type="ARBA" id="ARBA00007783"/>
    </source>
</evidence>
<keyword evidence="7 8" id="KW-0472">Membrane</keyword>
<evidence type="ECO:0000256" key="1">
    <source>
        <dbReference type="ARBA" id="ARBA00004429"/>
    </source>
</evidence>
<accession>A0A940Y3N7</accession>
<keyword evidence="6 8" id="KW-1133">Transmembrane helix</keyword>
<feature type="transmembrane region" description="Helical" evidence="8">
    <location>
        <begin position="121"/>
        <end position="140"/>
    </location>
</feature>
<comment type="subcellular location">
    <subcellularLocation>
        <location evidence="1">Cell inner membrane</location>
        <topology evidence="1">Multi-pass membrane protein</topology>
    </subcellularLocation>
</comment>
<dbReference type="GO" id="GO:0043190">
    <property type="term" value="C:ATP-binding cassette (ABC) transporter complex"/>
    <property type="evidence" value="ECO:0007669"/>
    <property type="project" value="InterPro"/>
</dbReference>
<evidence type="ECO:0000256" key="5">
    <source>
        <dbReference type="ARBA" id="ARBA00022692"/>
    </source>
</evidence>
<evidence type="ECO:0000256" key="7">
    <source>
        <dbReference type="ARBA" id="ARBA00023136"/>
    </source>
</evidence>
<proteinExistence type="inferred from homology"/>
<protein>
    <submittedName>
        <fullName evidence="10">ABC transporter permease</fullName>
    </submittedName>
</protein>
<sequence length="271" mass="30943">MSLSAVNQVLKRRTPWQIQKAVVFALVMRELKTRFGGHWTGVFWMFAEPIAELMMFLWMNTAIRGRISRDGYDFIIFLLAGATGFRMFRALWGRLSHAAAANRGLFGFKQVKPMDAFVARTLLYVAMEVAIFLMTALLLARMGYGPLIPRDILAFMGVLILFVLQGLSLGIMFAVLLDLAPRLDLVTSVLTMPLMVISGVIFQLHDLPPAVIQWLLYNPLLHLVEMSRLAYLPTYRPLQGANIYYPMMWVIVTTTLALMLYRWRHRQLIAS</sequence>
<evidence type="ECO:0000256" key="8">
    <source>
        <dbReference type="SAM" id="Phobius"/>
    </source>
</evidence>
<dbReference type="PANTHER" id="PTHR30413">
    <property type="entry name" value="INNER MEMBRANE TRANSPORT PERMEASE"/>
    <property type="match status" value="1"/>
</dbReference>
<keyword evidence="11" id="KW-1185">Reference proteome</keyword>
<feature type="transmembrane region" description="Helical" evidence="8">
    <location>
        <begin position="41"/>
        <end position="59"/>
    </location>
</feature>
<evidence type="ECO:0000256" key="3">
    <source>
        <dbReference type="ARBA" id="ARBA00022448"/>
    </source>
</evidence>
<organism evidence="10 11">
    <name type="scientific">Ideonella alba</name>
    <dbReference type="NCBI Taxonomy" id="2824118"/>
    <lineage>
        <taxon>Bacteria</taxon>
        <taxon>Pseudomonadati</taxon>
        <taxon>Pseudomonadota</taxon>
        <taxon>Betaproteobacteria</taxon>
        <taxon>Burkholderiales</taxon>
        <taxon>Sphaerotilaceae</taxon>
        <taxon>Ideonella</taxon>
    </lineage>
</organism>
<dbReference type="InterPro" id="IPR013525">
    <property type="entry name" value="ABC2_TM"/>
</dbReference>
<dbReference type="InterPro" id="IPR000412">
    <property type="entry name" value="ABC_2_transport"/>
</dbReference>
<name>A0A940Y3N7_9BURK</name>
<feature type="transmembrane region" description="Helical" evidence="8">
    <location>
        <begin position="243"/>
        <end position="261"/>
    </location>
</feature>
<keyword evidence="3" id="KW-0813">Transport</keyword>
<dbReference type="EMBL" id="JAGQDD010000001">
    <property type="protein sequence ID" value="MBQ0929152.1"/>
    <property type="molecule type" value="Genomic_DNA"/>
</dbReference>
<keyword evidence="4" id="KW-1003">Cell membrane</keyword>
<dbReference type="PANTHER" id="PTHR30413:SF8">
    <property type="entry name" value="TRANSPORT PERMEASE PROTEIN"/>
    <property type="match status" value="1"/>
</dbReference>